<evidence type="ECO:0000256" key="1">
    <source>
        <dbReference type="SAM" id="MobiDB-lite"/>
    </source>
</evidence>
<feature type="compositionally biased region" description="Polar residues" evidence="1">
    <location>
        <begin position="92"/>
        <end position="109"/>
    </location>
</feature>
<dbReference type="EMBL" id="VYZN01001605">
    <property type="protein sequence ID" value="KAE9522111.1"/>
    <property type="molecule type" value="Genomic_DNA"/>
</dbReference>
<protein>
    <recommendedName>
        <fullName evidence="2">DUF8207 domain-containing protein</fullName>
    </recommendedName>
</protein>
<feature type="region of interest" description="Disordered" evidence="1">
    <location>
        <begin position="89"/>
        <end position="109"/>
    </location>
</feature>
<evidence type="ECO:0000259" key="2">
    <source>
        <dbReference type="Pfam" id="PF26634"/>
    </source>
</evidence>
<dbReference type="PANTHER" id="PTHR35374">
    <property type="entry name" value="CYCLIN-DEPENDENT KINASE 11A-LIKE"/>
    <property type="match status" value="1"/>
</dbReference>
<reference evidence="3 4" key="1">
    <citation type="submission" date="2019-08" db="EMBL/GenBank/DDBJ databases">
        <title>The genome of the soybean aphid Biotype 1, its phylome, world population structure and adaptation to the North American continent.</title>
        <authorList>
            <person name="Giordano R."/>
            <person name="Donthu R.K."/>
            <person name="Hernandez A.G."/>
            <person name="Wright C.L."/>
            <person name="Zimin A.V."/>
        </authorList>
    </citation>
    <scope>NUCLEOTIDE SEQUENCE [LARGE SCALE GENOMIC DNA]</scope>
    <source>
        <tissue evidence="3">Whole aphids</tissue>
    </source>
</reference>
<proteinExistence type="predicted"/>
<comment type="caution">
    <text evidence="3">The sequence shown here is derived from an EMBL/GenBank/DDBJ whole genome shotgun (WGS) entry which is preliminary data.</text>
</comment>
<dbReference type="AlphaFoldDB" id="A0A6G0SWN7"/>
<sequence length="446" mass="50610">MKFVDQQIKLTVENVDPPTTRELRHGALLPNTCRALVVGPSGCEDDSTVLNELVIAKENIKRKFEALKRGDADIQSYVSKTFEPIIKPLNKLHNQSPTPQTSEAGNDNDISNAIEDLATDNRKELSGHEEVKFKNNEIIINASSYQLTPGLVELLFSRYTDSDLNTYKSILIQTSAHLTLDGTKIKQGGAKYKQIICKLFSSGTGVQLQTHNLVYWNDPNELVDRLRLLLASQSAGNTGVSNEILSIFEELYESDNYNNSKHRTIGMTPVQAEENPALVTLKQRTIVNRKVKFHVGDKVRISTQKGVFTKGFLPNWSTEIFTIVKINKTEPPTYQLHDYHDEPIAADTETWTHQHFILKHISLKQDAKSRSVNNWLERLQHGLSLEYGDIEYGEIQKIFQSLTFDRIYVKGLQKQKIIEKFMPHATVFNIENLECPRLCQLNGDFG</sequence>
<dbReference type="OrthoDB" id="6623418at2759"/>
<keyword evidence="4" id="KW-1185">Reference proteome</keyword>
<gene>
    <name evidence="3" type="ORF">AGLY_017499</name>
</gene>
<evidence type="ECO:0000313" key="4">
    <source>
        <dbReference type="Proteomes" id="UP000475862"/>
    </source>
</evidence>
<feature type="domain" description="DUF8207" evidence="2">
    <location>
        <begin position="121"/>
        <end position="200"/>
    </location>
</feature>
<accession>A0A6G0SWN7</accession>
<organism evidence="3 4">
    <name type="scientific">Aphis glycines</name>
    <name type="common">Soybean aphid</name>
    <dbReference type="NCBI Taxonomy" id="307491"/>
    <lineage>
        <taxon>Eukaryota</taxon>
        <taxon>Metazoa</taxon>
        <taxon>Ecdysozoa</taxon>
        <taxon>Arthropoda</taxon>
        <taxon>Hexapoda</taxon>
        <taxon>Insecta</taxon>
        <taxon>Pterygota</taxon>
        <taxon>Neoptera</taxon>
        <taxon>Paraneoptera</taxon>
        <taxon>Hemiptera</taxon>
        <taxon>Sternorrhyncha</taxon>
        <taxon>Aphidomorpha</taxon>
        <taxon>Aphidoidea</taxon>
        <taxon>Aphididae</taxon>
        <taxon>Aphidini</taxon>
        <taxon>Aphis</taxon>
        <taxon>Aphis</taxon>
    </lineage>
</organism>
<dbReference type="InterPro" id="IPR058520">
    <property type="entry name" value="DUF8207"/>
</dbReference>
<evidence type="ECO:0000313" key="3">
    <source>
        <dbReference type="EMBL" id="KAE9522111.1"/>
    </source>
</evidence>
<dbReference type="Pfam" id="PF26634">
    <property type="entry name" value="DUF8207"/>
    <property type="match status" value="1"/>
</dbReference>
<dbReference type="PANTHER" id="PTHR35374:SF1">
    <property type="entry name" value="PROTEIN KINASE DOMAIN-CONTAINING PROTEIN"/>
    <property type="match status" value="1"/>
</dbReference>
<name>A0A6G0SWN7_APHGL</name>
<dbReference type="Proteomes" id="UP000475862">
    <property type="component" value="Unassembled WGS sequence"/>
</dbReference>